<organism evidence="1 2">
    <name type="scientific">Trichinella patagoniensis</name>
    <dbReference type="NCBI Taxonomy" id="990121"/>
    <lineage>
        <taxon>Eukaryota</taxon>
        <taxon>Metazoa</taxon>
        <taxon>Ecdysozoa</taxon>
        <taxon>Nematoda</taxon>
        <taxon>Enoplea</taxon>
        <taxon>Dorylaimia</taxon>
        <taxon>Trichinellida</taxon>
        <taxon>Trichinellidae</taxon>
        <taxon>Trichinella</taxon>
    </lineage>
</organism>
<keyword evidence="2" id="KW-1185">Reference proteome</keyword>
<reference evidence="1 2" key="1">
    <citation type="submission" date="2015-01" db="EMBL/GenBank/DDBJ databases">
        <title>Evolution of Trichinella species and genotypes.</title>
        <authorList>
            <person name="Korhonen P.K."/>
            <person name="Edoardo P."/>
            <person name="Giuseppe L.R."/>
            <person name="Gasser R.B."/>
        </authorList>
    </citation>
    <scope>NUCLEOTIDE SEQUENCE [LARGE SCALE GENOMIC DNA]</scope>
    <source>
        <strain evidence="1">ISS2496</strain>
    </source>
</reference>
<sequence length="45" mass="5034">MNLLFRVAPGGVSLRILSNICTRSLFSLTPNVIAHASRYLQTRFV</sequence>
<protein>
    <submittedName>
        <fullName evidence="1">Uncharacterized protein</fullName>
    </submittedName>
</protein>
<evidence type="ECO:0000313" key="1">
    <source>
        <dbReference type="EMBL" id="KRY03457.1"/>
    </source>
</evidence>
<dbReference type="AlphaFoldDB" id="A0A0V0YTG3"/>
<comment type="caution">
    <text evidence="1">The sequence shown here is derived from an EMBL/GenBank/DDBJ whole genome shotgun (WGS) entry which is preliminary data.</text>
</comment>
<dbReference type="EMBL" id="JYDQ01002777">
    <property type="protein sequence ID" value="KRY03457.1"/>
    <property type="molecule type" value="Genomic_DNA"/>
</dbReference>
<accession>A0A0V0YTG3</accession>
<dbReference type="Proteomes" id="UP000054783">
    <property type="component" value="Unassembled WGS sequence"/>
</dbReference>
<gene>
    <name evidence="1" type="ORF">T12_9961</name>
</gene>
<evidence type="ECO:0000313" key="2">
    <source>
        <dbReference type="Proteomes" id="UP000054783"/>
    </source>
</evidence>
<proteinExistence type="predicted"/>
<name>A0A0V0YTG3_9BILA</name>